<evidence type="ECO:0000313" key="1">
    <source>
        <dbReference type="EMBL" id="CAG8716447.1"/>
    </source>
</evidence>
<protein>
    <submittedName>
        <fullName evidence="1">735_t:CDS:1</fullName>
    </submittedName>
</protein>
<comment type="caution">
    <text evidence="1">The sequence shown here is derived from an EMBL/GenBank/DDBJ whole genome shotgun (WGS) entry which is preliminary data.</text>
</comment>
<accession>A0A9N9NAV9</accession>
<dbReference type="AlphaFoldDB" id="A0A9N9NAV9"/>
<dbReference type="Proteomes" id="UP000789375">
    <property type="component" value="Unassembled WGS sequence"/>
</dbReference>
<organism evidence="1 2">
    <name type="scientific">Funneliformis mosseae</name>
    <name type="common">Endomycorrhizal fungus</name>
    <name type="synonym">Glomus mosseae</name>
    <dbReference type="NCBI Taxonomy" id="27381"/>
    <lineage>
        <taxon>Eukaryota</taxon>
        <taxon>Fungi</taxon>
        <taxon>Fungi incertae sedis</taxon>
        <taxon>Mucoromycota</taxon>
        <taxon>Glomeromycotina</taxon>
        <taxon>Glomeromycetes</taxon>
        <taxon>Glomerales</taxon>
        <taxon>Glomeraceae</taxon>
        <taxon>Funneliformis</taxon>
    </lineage>
</organism>
<proteinExistence type="predicted"/>
<evidence type="ECO:0000313" key="2">
    <source>
        <dbReference type="Proteomes" id="UP000789375"/>
    </source>
</evidence>
<feature type="non-terminal residue" evidence="1">
    <location>
        <position position="54"/>
    </location>
</feature>
<dbReference type="EMBL" id="CAJVPP010012059">
    <property type="protein sequence ID" value="CAG8716447.1"/>
    <property type="molecule type" value="Genomic_DNA"/>
</dbReference>
<keyword evidence="2" id="KW-1185">Reference proteome</keyword>
<reference evidence="1" key="1">
    <citation type="submission" date="2021-06" db="EMBL/GenBank/DDBJ databases">
        <authorList>
            <person name="Kallberg Y."/>
            <person name="Tangrot J."/>
            <person name="Rosling A."/>
        </authorList>
    </citation>
    <scope>NUCLEOTIDE SEQUENCE</scope>
    <source>
        <strain evidence="1">87-6 pot B 2015</strain>
    </source>
</reference>
<gene>
    <name evidence="1" type="ORF">FMOSSE_LOCUS14672</name>
</gene>
<sequence length="54" mass="6141">NPTSNHWNFSPLQSSKISVTKPRSALRQFLTKPTSLPTLLRLHLYLKAWPPSAI</sequence>
<name>A0A9N9NAV9_FUNMO</name>